<dbReference type="SUPFAM" id="SSF56042">
    <property type="entry name" value="PurM C-terminal domain-like"/>
    <property type="match status" value="1"/>
</dbReference>
<keyword evidence="7 15" id="KW-0436">Ligase</keyword>
<evidence type="ECO:0000256" key="10">
    <source>
        <dbReference type="ARBA" id="ARBA00022840"/>
    </source>
</evidence>
<dbReference type="Proteomes" id="UP000191008">
    <property type="component" value="Unassembled WGS sequence"/>
</dbReference>
<name>A0A1T1DN81_9LEPT</name>
<dbReference type="RefSeq" id="WP_025182191.1">
    <property type="nucleotide sequence ID" value="NZ_MVIT01000065.1"/>
</dbReference>
<dbReference type="InterPro" id="IPR036921">
    <property type="entry name" value="PurM-like_N_sf"/>
</dbReference>
<evidence type="ECO:0000256" key="11">
    <source>
        <dbReference type="ARBA" id="ARBA00031908"/>
    </source>
</evidence>
<evidence type="ECO:0000256" key="4">
    <source>
        <dbReference type="ARBA" id="ARBA00013047"/>
    </source>
</evidence>
<dbReference type="InterPro" id="IPR036676">
    <property type="entry name" value="PurM-like_C_sf"/>
</dbReference>
<dbReference type="GO" id="GO:0006189">
    <property type="term" value="P:'de novo' IMP biosynthetic process"/>
    <property type="evidence" value="ECO:0007669"/>
    <property type="project" value="UniProtKB-UniRule"/>
</dbReference>
<evidence type="ECO:0000256" key="5">
    <source>
        <dbReference type="ARBA" id="ARBA00020367"/>
    </source>
</evidence>
<dbReference type="SUPFAM" id="SSF55326">
    <property type="entry name" value="PurM N-terminal domain-like"/>
    <property type="match status" value="1"/>
</dbReference>
<dbReference type="Gene3D" id="3.30.1330.10">
    <property type="entry name" value="PurM-like, N-terminal domain"/>
    <property type="match status" value="1"/>
</dbReference>
<dbReference type="GO" id="GO:0005829">
    <property type="term" value="C:cytosol"/>
    <property type="evidence" value="ECO:0007669"/>
    <property type="project" value="TreeGrafter"/>
</dbReference>
<comment type="similarity">
    <text evidence="3 15">Belongs to the AIR synthase family.</text>
</comment>
<sequence>MPDFQVNPVFFCVQGISIFSIYSKKESGPIGMEEKITYKNAGVDTEKGREFVQKIKRNVESTHGPRVIGGLGGFAGAYDVSVLKKYKQPILLSGTDGVGTKIELARLLKTYDTIGIDLVAMCVNDILVCGGEPFFFLDYIACGKLDPEKMDQIVAGIVQGCKMSNTSLLGGETAEHPGTMKEDEFDLAGFVVGAVEKDSMIDGSTIRTGDKILGLESSGPHSNGFSLIRKLLLKEGKYLPTDPQQVKFLKDYALKPTRIYVSSILKLLQQIPVKGMVHVTGGGYQENVPRILPQGTQSKFFKDKIPSGYFFEKIKKDYKIEESELFATFNMGIGYMVIVSEENAELARKFMESSGEIVHEIGEIISGNKEEVQFV</sequence>
<comment type="catalytic activity">
    <reaction evidence="14 15">
        <text>2-formamido-N(1)-(5-O-phospho-beta-D-ribosyl)acetamidine + ATP = 5-amino-1-(5-phospho-beta-D-ribosyl)imidazole + ADP + phosphate + H(+)</text>
        <dbReference type="Rhea" id="RHEA:23032"/>
        <dbReference type="ChEBI" id="CHEBI:15378"/>
        <dbReference type="ChEBI" id="CHEBI:30616"/>
        <dbReference type="ChEBI" id="CHEBI:43474"/>
        <dbReference type="ChEBI" id="CHEBI:137981"/>
        <dbReference type="ChEBI" id="CHEBI:147287"/>
        <dbReference type="ChEBI" id="CHEBI:456216"/>
        <dbReference type="EC" id="6.3.3.1"/>
    </reaction>
</comment>
<dbReference type="EMBL" id="MVIT01000065">
    <property type="protein sequence ID" value="OOV42309.1"/>
    <property type="molecule type" value="Genomic_DNA"/>
</dbReference>
<dbReference type="NCBIfam" id="TIGR00878">
    <property type="entry name" value="purM"/>
    <property type="match status" value="1"/>
</dbReference>
<dbReference type="InterPro" id="IPR016188">
    <property type="entry name" value="PurM-like_N"/>
</dbReference>
<dbReference type="Pfam" id="PF02769">
    <property type="entry name" value="AIRS_C"/>
    <property type="match status" value="1"/>
</dbReference>
<evidence type="ECO:0000256" key="2">
    <source>
        <dbReference type="ARBA" id="ARBA00004686"/>
    </source>
</evidence>
<keyword evidence="8 15" id="KW-0547">Nucleotide-binding</keyword>
<keyword evidence="6 15" id="KW-0963">Cytoplasm</keyword>
<evidence type="ECO:0000256" key="3">
    <source>
        <dbReference type="ARBA" id="ARBA00010280"/>
    </source>
</evidence>
<evidence type="ECO:0000256" key="9">
    <source>
        <dbReference type="ARBA" id="ARBA00022755"/>
    </source>
</evidence>
<reference evidence="18 19" key="1">
    <citation type="submission" date="2017-02" db="EMBL/GenBank/DDBJ databases">
        <title>Comparative genomic analysis of Brazilian Leptospira kirschneri strains of different serogroups.</title>
        <authorList>
            <person name="Moreno L.Z."/>
            <person name="Miraglia F."/>
            <person name="Kremer F.S."/>
            <person name="Eslabao M.R."/>
            <person name="Lilenbaum W."/>
            <person name="Dellagostin O.A."/>
            <person name="Moreno A.M."/>
        </authorList>
    </citation>
    <scope>NUCLEOTIDE SEQUENCE [LARGE SCALE GENOMIC DNA]</scope>
    <source>
        <strain evidence="18 19">M110/06</strain>
    </source>
</reference>
<dbReference type="PANTHER" id="PTHR10520:SF12">
    <property type="entry name" value="TRIFUNCTIONAL PURINE BIOSYNTHETIC PROTEIN ADENOSINE-3"/>
    <property type="match status" value="1"/>
</dbReference>
<comment type="pathway">
    <text evidence="2 15">Purine metabolism; IMP biosynthesis via de novo pathway; 5-amino-1-(5-phospho-D-ribosyl)imidazole from N(2)-formyl-N(1)-(5-phospho-D-ribosyl)glycinamide: step 2/2.</text>
</comment>
<dbReference type="GO" id="GO:0005524">
    <property type="term" value="F:ATP binding"/>
    <property type="evidence" value="ECO:0007669"/>
    <property type="project" value="UniProtKB-KW"/>
</dbReference>
<accession>A0A1T1DN81</accession>
<dbReference type="GO" id="GO:0004641">
    <property type="term" value="F:phosphoribosylformylglycinamidine cyclo-ligase activity"/>
    <property type="evidence" value="ECO:0007669"/>
    <property type="project" value="UniProtKB-UniRule"/>
</dbReference>
<evidence type="ECO:0000256" key="15">
    <source>
        <dbReference type="HAMAP-Rule" id="MF_00741"/>
    </source>
</evidence>
<dbReference type="Gene3D" id="3.90.650.10">
    <property type="entry name" value="PurM-like C-terminal domain"/>
    <property type="match status" value="1"/>
</dbReference>
<dbReference type="Pfam" id="PF00586">
    <property type="entry name" value="AIRS"/>
    <property type="match status" value="1"/>
</dbReference>
<comment type="subcellular location">
    <subcellularLocation>
        <location evidence="1 15">Cytoplasm</location>
    </subcellularLocation>
</comment>
<evidence type="ECO:0000313" key="19">
    <source>
        <dbReference type="Proteomes" id="UP000191008"/>
    </source>
</evidence>
<feature type="domain" description="PurM-like C-terminal" evidence="17">
    <location>
        <begin position="208"/>
        <end position="373"/>
    </location>
</feature>
<dbReference type="AlphaFoldDB" id="A0A1T1DN81"/>
<evidence type="ECO:0000256" key="1">
    <source>
        <dbReference type="ARBA" id="ARBA00004496"/>
    </source>
</evidence>
<dbReference type="FunFam" id="3.30.1330.10:FF:000001">
    <property type="entry name" value="Phosphoribosylformylglycinamidine cyclo-ligase"/>
    <property type="match status" value="1"/>
</dbReference>
<dbReference type="InterPro" id="IPR004733">
    <property type="entry name" value="PurM_cligase"/>
</dbReference>
<evidence type="ECO:0000256" key="8">
    <source>
        <dbReference type="ARBA" id="ARBA00022741"/>
    </source>
</evidence>
<dbReference type="GO" id="GO:0046084">
    <property type="term" value="P:adenine biosynthetic process"/>
    <property type="evidence" value="ECO:0007669"/>
    <property type="project" value="TreeGrafter"/>
</dbReference>
<feature type="domain" description="PurM-like N-terminal" evidence="16">
    <location>
        <begin position="90"/>
        <end position="195"/>
    </location>
</feature>
<keyword evidence="10 15" id="KW-0067">ATP-binding</keyword>
<evidence type="ECO:0000256" key="12">
    <source>
        <dbReference type="ARBA" id="ARBA00032931"/>
    </source>
</evidence>
<dbReference type="UniPathway" id="UPA00074">
    <property type="reaction ID" value="UER00129"/>
</dbReference>
<gene>
    <name evidence="15" type="primary">purM</name>
    <name evidence="18" type="ORF">B1J93_10550</name>
</gene>
<evidence type="ECO:0000256" key="14">
    <source>
        <dbReference type="ARBA" id="ARBA00049057"/>
    </source>
</evidence>
<protein>
    <recommendedName>
        <fullName evidence="5 15">Phosphoribosylformylglycinamidine cyclo-ligase</fullName>
        <ecNumber evidence="4 15">6.3.3.1</ecNumber>
    </recommendedName>
    <alternativeName>
        <fullName evidence="12 15">AIR synthase</fullName>
    </alternativeName>
    <alternativeName>
        <fullName evidence="13 15">AIRS</fullName>
    </alternativeName>
    <alternativeName>
        <fullName evidence="11 15">Phosphoribosyl-aminoimidazole synthetase</fullName>
    </alternativeName>
</protein>
<dbReference type="InterPro" id="IPR010918">
    <property type="entry name" value="PurM-like_C_dom"/>
</dbReference>
<evidence type="ECO:0000259" key="16">
    <source>
        <dbReference type="Pfam" id="PF00586"/>
    </source>
</evidence>
<dbReference type="EC" id="6.3.3.1" evidence="4 15"/>
<dbReference type="HAMAP" id="MF_00741">
    <property type="entry name" value="AIRS"/>
    <property type="match status" value="1"/>
</dbReference>
<dbReference type="CDD" id="cd02196">
    <property type="entry name" value="PurM"/>
    <property type="match status" value="1"/>
</dbReference>
<keyword evidence="9 15" id="KW-0658">Purine biosynthesis</keyword>
<organism evidence="18 19">
    <name type="scientific">Leptospira kirschneri serovar Pomona</name>
    <dbReference type="NCBI Taxonomy" id="561005"/>
    <lineage>
        <taxon>Bacteria</taxon>
        <taxon>Pseudomonadati</taxon>
        <taxon>Spirochaetota</taxon>
        <taxon>Spirochaetia</taxon>
        <taxon>Leptospirales</taxon>
        <taxon>Leptospiraceae</taxon>
        <taxon>Leptospira</taxon>
    </lineage>
</organism>
<evidence type="ECO:0000256" key="13">
    <source>
        <dbReference type="ARBA" id="ARBA00033093"/>
    </source>
</evidence>
<evidence type="ECO:0000256" key="7">
    <source>
        <dbReference type="ARBA" id="ARBA00022598"/>
    </source>
</evidence>
<evidence type="ECO:0000256" key="6">
    <source>
        <dbReference type="ARBA" id="ARBA00022490"/>
    </source>
</evidence>
<evidence type="ECO:0000259" key="17">
    <source>
        <dbReference type="Pfam" id="PF02769"/>
    </source>
</evidence>
<dbReference type="FunFam" id="3.90.650.10:FF:000011">
    <property type="entry name" value="Phosphoribosylformylglycinamidine cyclo-ligase"/>
    <property type="match status" value="1"/>
</dbReference>
<dbReference type="PANTHER" id="PTHR10520">
    <property type="entry name" value="TRIFUNCTIONAL PURINE BIOSYNTHETIC PROTEIN ADENOSINE-3-RELATED"/>
    <property type="match status" value="1"/>
</dbReference>
<dbReference type="GO" id="GO:0004637">
    <property type="term" value="F:phosphoribosylamine-glycine ligase activity"/>
    <property type="evidence" value="ECO:0007669"/>
    <property type="project" value="TreeGrafter"/>
</dbReference>
<comment type="caution">
    <text evidence="18">The sequence shown here is derived from an EMBL/GenBank/DDBJ whole genome shotgun (WGS) entry which is preliminary data.</text>
</comment>
<evidence type="ECO:0000313" key="18">
    <source>
        <dbReference type="EMBL" id="OOV42309.1"/>
    </source>
</evidence>
<proteinExistence type="inferred from homology"/>